<proteinExistence type="predicted"/>
<dbReference type="EnsemblPlants" id="AVESA.00010b.r2.5AG0816840.1">
    <property type="protein sequence ID" value="AVESA.00010b.r2.5AG0816840.1.CDS.1"/>
    <property type="gene ID" value="AVESA.00010b.r2.5AG0816840"/>
</dbReference>
<accession>A0ACD5XN40</accession>
<name>A0ACD5XN40_AVESA</name>
<evidence type="ECO:0000313" key="1">
    <source>
        <dbReference type="EnsemblPlants" id="AVESA.00010b.r2.5AG0816840.1.CDS.1"/>
    </source>
</evidence>
<reference evidence="1" key="1">
    <citation type="submission" date="2021-05" db="EMBL/GenBank/DDBJ databases">
        <authorList>
            <person name="Scholz U."/>
            <person name="Mascher M."/>
            <person name="Fiebig A."/>
        </authorList>
    </citation>
    <scope>NUCLEOTIDE SEQUENCE [LARGE SCALE GENOMIC DNA]</scope>
</reference>
<dbReference type="Proteomes" id="UP001732700">
    <property type="component" value="Chromosome 5A"/>
</dbReference>
<sequence length="390" mass="42206">MSKSPKKPRKNAVGQQKVSSSARDVNDLLDFDIVKRSRSSRDAMKDMDAAETLVLLQEPRGKDTSSDDEPGVDYSDIESAADNPDEALAACSDKRTSTAECNSHPVIDSSDVVQKDNQKLDESLEFGDVMAVINLMNFKAERNSASVDLYGGTEKCANEALLVEEPELIRNDDGKGLVNCPENSAVMELKWPKLDLKVSGKNENPASDDARGDINDVSGKQTSLTEPMAREADQEPEQKLNALEEQAAKGTTSVDEPGTGIPGEESGDDNSDEVLTSCSGKSSCSVESDRGGEITSDMEEEDARGILELSGNETPVVEEVDQSCKHMRQALAEKSSAIELKYPKLDHEVLDNSVVMQEEEQKVDLSAPAPSDSSEEERSDVIDGQENQTA</sequence>
<reference evidence="1" key="2">
    <citation type="submission" date="2025-09" db="UniProtKB">
        <authorList>
            <consortium name="EnsemblPlants"/>
        </authorList>
    </citation>
    <scope>IDENTIFICATION</scope>
</reference>
<keyword evidence="2" id="KW-1185">Reference proteome</keyword>
<organism evidence="1 2">
    <name type="scientific">Avena sativa</name>
    <name type="common">Oat</name>
    <dbReference type="NCBI Taxonomy" id="4498"/>
    <lineage>
        <taxon>Eukaryota</taxon>
        <taxon>Viridiplantae</taxon>
        <taxon>Streptophyta</taxon>
        <taxon>Embryophyta</taxon>
        <taxon>Tracheophyta</taxon>
        <taxon>Spermatophyta</taxon>
        <taxon>Magnoliopsida</taxon>
        <taxon>Liliopsida</taxon>
        <taxon>Poales</taxon>
        <taxon>Poaceae</taxon>
        <taxon>BOP clade</taxon>
        <taxon>Pooideae</taxon>
        <taxon>Poodae</taxon>
        <taxon>Poeae</taxon>
        <taxon>Poeae Chloroplast Group 1 (Aveneae type)</taxon>
        <taxon>Aveninae</taxon>
        <taxon>Avena</taxon>
    </lineage>
</organism>
<protein>
    <submittedName>
        <fullName evidence="1">Uncharacterized protein</fullName>
    </submittedName>
</protein>
<evidence type="ECO:0000313" key="2">
    <source>
        <dbReference type="Proteomes" id="UP001732700"/>
    </source>
</evidence>